<dbReference type="RefSeq" id="WP_092176653.1">
    <property type="nucleotide sequence ID" value="NZ_FNZH01000005.1"/>
</dbReference>
<reference evidence="4" key="1">
    <citation type="submission" date="2016-10" db="EMBL/GenBank/DDBJ databases">
        <authorList>
            <person name="Varghese N."/>
            <person name="Submissions S."/>
        </authorList>
    </citation>
    <scope>NUCLEOTIDE SEQUENCE [LARGE SCALE GENOMIC DNA]</scope>
    <source>
        <strain evidence="4">IBRC-M 10761</strain>
    </source>
</reference>
<dbReference type="EMBL" id="FNZH01000005">
    <property type="protein sequence ID" value="SEJ58070.1"/>
    <property type="molecule type" value="Genomic_DNA"/>
</dbReference>
<accession>A0A1H7A863</accession>
<evidence type="ECO:0000313" key="3">
    <source>
        <dbReference type="EMBL" id="SEJ58070.1"/>
    </source>
</evidence>
<protein>
    <submittedName>
        <fullName evidence="3">Conserved repeat domain-containing protein/gliding motility-associated C-terminal domain-containing protein</fullName>
    </submittedName>
</protein>
<dbReference type="PANTHER" id="PTHR34819">
    <property type="entry name" value="LARGE CYSTEINE-RICH PERIPLASMIC PROTEIN OMCB"/>
    <property type="match status" value="1"/>
</dbReference>
<dbReference type="STRING" id="1416801.SAMN05192553_105214"/>
<dbReference type="Pfam" id="PF01345">
    <property type="entry name" value="DUF11"/>
    <property type="match status" value="2"/>
</dbReference>
<feature type="domain" description="DUF11" evidence="2">
    <location>
        <begin position="1241"/>
        <end position="1358"/>
    </location>
</feature>
<proteinExistence type="predicted"/>
<feature type="chain" id="PRO_5011714505" evidence="1">
    <location>
        <begin position="31"/>
        <end position="1452"/>
    </location>
</feature>
<dbReference type="InterPro" id="IPR001434">
    <property type="entry name" value="OmcB-like_DUF11"/>
</dbReference>
<dbReference type="InterPro" id="IPR051172">
    <property type="entry name" value="Chlamydia_OmcB"/>
</dbReference>
<dbReference type="Pfam" id="PF13585">
    <property type="entry name" value="CHU_C"/>
    <property type="match status" value="1"/>
</dbReference>
<organism evidence="3 4">
    <name type="scientific">Cyclobacterium xiamenense</name>
    <dbReference type="NCBI Taxonomy" id="1297121"/>
    <lineage>
        <taxon>Bacteria</taxon>
        <taxon>Pseudomonadati</taxon>
        <taxon>Bacteroidota</taxon>
        <taxon>Cytophagia</taxon>
        <taxon>Cytophagales</taxon>
        <taxon>Cyclobacteriaceae</taxon>
        <taxon>Cyclobacterium</taxon>
    </lineage>
</organism>
<name>A0A1H7A863_9BACT</name>
<dbReference type="PANTHER" id="PTHR34819:SF3">
    <property type="entry name" value="CELL SURFACE PROTEIN"/>
    <property type="match status" value="1"/>
</dbReference>
<evidence type="ECO:0000259" key="2">
    <source>
        <dbReference type="Pfam" id="PF01345"/>
    </source>
</evidence>
<keyword evidence="4" id="KW-1185">Reference proteome</keyword>
<feature type="signal peptide" evidence="1">
    <location>
        <begin position="1"/>
        <end position="30"/>
    </location>
</feature>
<dbReference type="InterPro" id="IPR047589">
    <property type="entry name" value="DUF11_rpt"/>
</dbReference>
<dbReference type="Proteomes" id="UP000199403">
    <property type="component" value="Unassembled WGS sequence"/>
</dbReference>
<gene>
    <name evidence="3" type="ORF">SAMN05192553_105214</name>
</gene>
<dbReference type="NCBIfam" id="TIGR01451">
    <property type="entry name" value="B_ant_repeat"/>
    <property type="match status" value="2"/>
</dbReference>
<feature type="domain" description="DUF11" evidence="2">
    <location>
        <begin position="1130"/>
        <end position="1226"/>
    </location>
</feature>
<keyword evidence="1" id="KW-0732">Signal</keyword>
<evidence type="ECO:0000256" key="1">
    <source>
        <dbReference type="SAM" id="SignalP"/>
    </source>
</evidence>
<dbReference type="OrthoDB" id="904955at2"/>
<evidence type="ECO:0000313" key="4">
    <source>
        <dbReference type="Proteomes" id="UP000199403"/>
    </source>
</evidence>
<sequence length="1452" mass="159872">MVLYANRFALFLLRCLLLAAGILLQVEANAQQEPRLALETNPVTCSGDGSITATFEYDGDVSDLFFQLYRLPEEAPLDQNTSGVFSGLATGTYRVAASFTANGTSLEIAEETTLASEFEPLSYSIQAQNLCETEFGSIEVVVNQGNPATFELRGDTERPPQQSPVFESLPAGKYTVIVTDTCGDRLSQSFEVQKAEFILDPEFQQFQSELNSCGEIRVGHLIRSVGAEIAYPLNALFTVRNPDGAVEEVSVQVTEGGATEGVIVGNLPFFPGEAYSYDLSVTDNCGQVALLENNPIDRRLSISRDLFWGAGLCGKRRLSIKPANFVAPYTVTFAEYPEDFDPVLFNEAHPGPFSEENLFYGSEEMPLPFGTYSFSIEDACGNTASITEEFRDLLSGPVSTVYKGCGPTTGSLQLNSFDYEFTRIEMTEGPESFAGQLPLDLSENISQSDPRRFFMNSLPAGEYEFVSNTTCGTEHSTRVSIEGASILTNEVAVEENCGSFNLSLFHEDNLEENQTTRFGIQRLNPETGEWGHPETGLAYTEGEELTDENSILVVNRATTINLSYYGNLRLVKSIRIWKNGSDIVPNQPSHNFCLETLETFEVKERSSFTSLNTFQCVEGSYELSVDATGYPPITYRIVEKDGLPFAIDNGQNPLFQNLEAGRYRLQLEDACGNLTNTTVQVRGENLPKIIPENLCEGENGSLSVRNLDFLTFEWFNTANPDVILSREPSLEFTPFTLALHAGVYAVRLRDDTPGSCLNEVLEFTLDEDSLNPQSGQGQEVTVCKGEIVDLFDFLDGPFNDYGSWEELSGSGALVGNVWSSANLDAGTYTFAYTISGICSGEQSTQVTINLSEVPPPPQGAGVQEFCSPGVYTLADLIVTGENIRWYLTPEGADALPAESELESGRTYYAEQLSAGCPSDRRLPVAVQIYPQVAGVDIGASQTLYQMEVPAVLEGEQPAGGSGNFSFQWEIQSEEGPWTAVTGATEKDFAPPPLMETTQFRRITQDEVCGTFISNEVTLSIEVAPIVANNDVFGPLRNYEEHRLPSILANDSLKLALVSGGEVSISILSITDEAGVEQNLVYSLDENGSFFIPEDTPTGTYRMEYRICQSEVPTNCADGIIRLQVIGISVDLEKSVDRNQAVRGEIVDYFISLTNTSTFPLEEVLVTELLPEGLVLLSSSPAVSEQATWTIPEIQPDETVRFELSVLAAEEGNYINQVRVAVKNVEETVASEELQIRPKMVDVAIRVSSAIQTIRDGDVFEYLLTITNQGMDEAEQVKIVDFLPPNLIYQASSSQNSGLPQDPQFRQDGQQLIWEVDRFPVGAELQIRVTVFATDDGRINNRAEVSAGGIDTSPENNTALEEKNILPLFIPNVIKPDFDGKNDTFVIRATHKFERVELLIFNRWGDLVFASEDYQNDWSAEGLLAGTYYYQVTGTDPQGKRKEYKGWVQVIKE</sequence>